<accession>A0ACB9DJR4</accession>
<dbReference type="EMBL" id="CM042049">
    <property type="protein sequence ID" value="KAI3746884.1"/>
    <property type="molecule type" value="Genomic_DNA"/>
</dbReference>
<sequence length="813" mass="90868">MGDIPTGAGEDRKATKLPIPGKRNILITSALPYVNNVPHLGNIIGCVLSADVFARYCRLRGYNAIYVCGTDEYGTATETKALEENCTPKEICDKYHAIHRDVYNWFNISFDEFGRTSTPQQTEVCQAIFKKLMENNWLSENTMQQLYCDTCNKFLADRLVEGTCPTPGCNYDSARGDQCEKCGKLLNPTELISPRCKVCATSPRIRDTDHLFLELPLLEGKLREYISTMSVAGSWSQNAIHATNAWLKEGLRQRCITRDLKWGVPVPLEKFKDKVFYVWFDAPIGYVSITKCYTPEWEKWWKNPENVELYQFMGKDNVPFHTVMFPSTLLGTAENWTLMKTISVTEYLNYEAGKFSKSKGIGVFGNDAKDTNIPVEVWRYYLLTNRPEVSDTLFTWADLQAKLNSELLNNLGNFINRVLSFIAKDPDSGSGKGSGYNSIIPDAPGAESHLLTKALGEKIGNYVDQYVEAMEKVKLKQGLKIAMSISGEGNAYLQESQFWKLYKEDFPSCSIVMRTSVGVVYLLACLLEPFMPSFSTEVLKQLNLPLQLSLCDDKGDIAKANSPWEIIPVGHKIGTPVPLFKELKDEEVEFFRNKFAGSQADRADRAVKEEAEAKKITEKLKNTKVSDKSGKKSTKSATESKTKAVAEQEVTISRLDIRVGVIKEVQKHPDADSLYVEKIDVGEEQPRTVVSGLVKFIPLAEMQNRKVCVLCNLKPATMRGIKSQAMVLCANTSDHTKVELVEPPESAAIGEGITFPGFDGLPDDVLNPKKKVWETLQVDLHTNKDLVACFKDLPFTTSAGVCKVSSISDGSIR</sequence>
<protein>
    <submittedName>
        <fullName evidence="1">Uncharacterized protein</fullName>
    </submittedName>
</protein>
<reference evidence="1 2" key="2">
    <citation type="journal article" date="2022" name="Mol. Ecol. Resour.">
        <title>The genomes of chicory, endive, great burdock and yacon provide insights into Asteraceae paleo-polyploidization history and plant inulin production.</title>
        <authorList>
            <person name="Fan W."/>
            <person name="Wang S."/>
            <person name="Wang H."/>
            <person name="Wang A."/>
            <person name="Jiang F."/>
            <person name="Liu H."/>
            <person name="Zhao H."/>
            <person name="Xu D."/>
            <person name="Zhang Y."/>
        </authorList>
    </citation>
    <scope>NUCLEOTIDE SEQUENCE [LARGE SCALE GENOMIC DNA]</scope>
    <source>
        <strain evidence="2">cv. Niubang</strain>
    </source>
</reference>
<gene>
    <name evidence="1" type="ORF">L6452_09326</name>
</gene>
<dbReference type="Proteomes" id="UP001055879">
    <property type="component" value="Linkage Group LG03"/>
</dbReference>
<name>A0ACB9DJR4_ARCLA</name>
<comment type="caution">
    <text evidence="1">The sequence shown here is derived from an EMBL/GenBank/DDBJ whole genome shotgun (WGS) entry which is preliminary data.</text>
</comment>
<evidence type="ECO:0000313" key="1">
    <source>
        <dbReference type="EMBL" id="KAI3746884.1"/>
    </source>
</evidence>
<evidence type="ECO:0000313" key="2">
    <source>
        <dbReference type="Proteomes" id="UP001055879"/>
    </source>
</evidence>
<keyword evidence="2" id="KW-1185">Reference proteome</keyword>
<organism evidence="1 2">
    <name type="scientific">Arctium lappa</name>
    <name type="common">Greater burdock</name>
    <name type="synonym">Lappa major</name>
    <dbReference type="NCBI Taxonomy" id="4217"/>
    <lineage>
        <taxon>Eukaryota</taxon>
        <taxon>Viridiplantae</taxon>
        <taxon>Streptophyta</taxon>
        <taxon>Embryophyta</taxon>
        <taxon>Tracheophyta</taxon>
        <taxon>Spermatophyta</taxon>
        <taxon>Magnoliopsida</taxon>
        <taxon>eudicotyledons</taxon>
        <taxon>Gunneridae</taxon>
        <taxon>Pentapetalae</taxon>
        <taxon>asterids</taxon>
        <taxon>campanulids</taxon>
        <taxon>Asterales</taxon>
        <taxon>Asteraceae</taxon>
        <taxon>Carduoideae</taxon>
        <taxon>Cardueae</taxon>
        <taxon>Arctiinae</taxon>
        <taxon>Arctium</taxon>
    </lineage>
</organism>
<reference evidence="2" key="1">
    <citation type="journal article" date="2022" name="Mol. Ecol. Resour.">
        <title>The genomes of chicory, endive, great burdock and yacon provide insights into Asteraceae palaeo-polyploidization history and plant inulin production.</title>
        <authorList>
            <person name="Fan W."/>
            <person name="Wang S."/>
            <person name="Wang H."/>
            <person name="Wang A."/>
            <person name="Jiang F."/>
            <person name="Liu H."/>
            <person name="Zhao H."/>
            <person name="Xu D."/>
            <person name="Zhang Y."/>
        </authorList>
    </citation>
    <scope>NUCLEOTIDE SEQUENCE [LARGE SCALE GENOMIC DNA]</scope>
    <source>
        <strain evidence="2">cv. Niubang</strain>
    </source>
</reference>
<proteinExistence type="predicted"/>